<protein>
    <submittedName>
        <fullName evidence="5">GPP34 family phosphoprotein</fullName>
    </submittedName>
</protein>
<keyword evidence="4" id="KW-0472">Membrane</keyword>
<dbReference type="InterPro" id="IPR038261">
    <property type="entry name" value="GPP34-like_sf"/>
</dbReference>
<dbReference type="RefSeq" id="WP_317548330.1">
    <property type="nucleotide sequence ID" value="NZ_JAWLKE010000004.1"/>
</dbReference>
<evidence type="ECO:0000256" key="3">
    <source>
        <dbReference type="ARBA" id="ARBA00023121"/>
    </source>
</evidence>
<evidence type="ECO:0000256" key="1">
    <source>
        <dbReference type="ARBA" id="ARBA00004255"/>
    </source>
</evidence>
<keyword evidence="3" id="KW-0446">Lipid-binding</keyword>
<gene>
    <name evidence="5" type="ORF">R3P95_10650</name>
</gene>
<dbReference type="EMBL" id="JAWLKE010000004">
    <property type="protein sequence ID" value="MDV6231007.1"/>
    <property type="molecule type" value="Genomic_DNA"/>
</dbReference>
<evidence type="ECO:0000256" key="2">
    <source>
        <dbReference type="ARBA" id="ARBA00023034"/>
    </source>
</evidence>
<dbReference type="InterPro" id="IPR008628">
    <property type="entry name" value="GPP34-like"/>
</dbReference>
<comment type="caution">
    <text evidence="5">The sequence shown here is derived from an EMBL/GenBank/DDBJ whole genome shotgun (WGS) entry which is preliminary data.</text>
</comment>
<keyword evidence="2" id="KW-0333">Golgi apparatus</keyword>
<name>A0ABU4AXP2_9NOCA</name>
<proteinExistence type="predicted"/>
<comment type="subcellular location">
    <subcellularLocation>
        <location evidence="1">Golgi apparatus membrane</location>
        <topology evidence="1">Peripheral membrane protein</topology>
        <orientation evidence="1">Cytoplasmic side</orientation>
    </subcellularLocation>
</comment>
<sequence>MTLIAEDLLLLLLDDDSGKPLADSTKLPRVLAGALVVELAMIGSLRITGPDEQIKKDHVVVAGSTTEAPSDPALRRVFDLVASASRPMKPQKVIEKSQKNLAKELAARLVAQGFVTEKKDKVWGLFPTTTWPAEDTSREKVLRDALRSALVDGTTPSPHTAALISLISAVDLTHKVIEDADKKLLKRRAKEIAEGEWAGAAVRKAVSDVNAAVMAAVMVPVIVSTTSS</sequence>
<reference evidence="5 6" key="1">
    <citation type="submission" date="2023-10" db="EMBL/GenBank/DDBJ databases">
        <title>Development of a sustainable strategy for remediation of hydrocarbon-contaminated territories based on the waste exchange concept.</title>
        <authorList>
            <person name="Krivoruchko A."/>
        </authorList>
    </citation>
    <scope>NUCLEOTIDE SEQUENCE [LARGE SCALE GENOMIC DNA]</scope>
    <source>
        <strain evidence="5 6">IEGM 1322</strain>
    </source>
</reference>
<dbReference type="Proteomes" id="UP001185899">
    <property type="component" value="Unassembled WGS sequence"/>
</dbReference>
<accession>A0ABU4AXP2</accession>
<dbReference type="Pfam" id="PF05719">
    <property type="entry name" value="GPP34"/>
    <property type="match status" value="1"/>
</dbReference>
<evidence type="ECO:0000313" key="5">
    <source>
        <dbReference type="EMBL" id="MDV6231007.1"/>
    </source>
</evidence>
<evidence type="ECO:0000256" key="4">
    <source>
        <dbReference type="ARBA" id="ARBA00023136"/>
    </source>
</evidence>
<evidence type="ECO:0000313" key="6">
    <source>
        <dbReference type="Proteomes" id="UP001185899"/>
    </source>
</evidence>
<keyword evidence="6" id="KW-1185">Reference proteome</keyword>
<organism evidence="5 6">
    <name type="scientific">Rhodococcus cercidiphylli</name>
    <dbReference type="NCBI Taxonomy" id="489916"/>
    <lineage>
        <taxon>Bacteria</taxon>
        <taxon>Bacillati</taxon>
        <taxon>Actinomycetota</taxon>
        <taxon>Actinomycetes</taxon>
        <taxon>Mycobacteriales</taxon>
        <taxon>Nocardiaceae</taxon>
        <taxon>Rhodococcus</taxon>
    </lineage>
</organism>
<dbReference type="Gene3D" id="1.10.3630.10">
    <property type="entry name" value="yeast vps74-n-term truncation variant domain like"/>
    <property type="match status" value="1"/>
</dbReference>